<name>A0A6L2JI61_TANCI</name>
<dbReference type="PANTHER" id="PTHR10492">
    <property type="match status" value="1"/>
</dbReference>
<keyword evidence="1" id="KW-0547">Nucleotide-binding</keyword>
<evidence type="ECO:0000313" key="1">
    <source>
        <dbReference type="EMBL" id="GEU36429.1"/>
    </source>
</evidence>
<keyword evidence="1" id="KW-0067">ATP-binding</keyword>
<sequence>MRLLRLDITDDERNKTQCFSSWLLDIDDGNIGDADEIDVDNSSTVEIPNELCIQDDDTAIIDLISFIYDTQTFERHTAEHLQKKVIVCQKNKTTDIINRQVLSALNEREHVYLSSDDATPHGNDGGETELLYPNEYLNSLNFVGLPPHGLELNGFNLPFLIWDETAEKFDMNEYAQMPKPVVITVSSTWATTKYRDMPSSSTQLNHTKYKANHVAQMKKKKCGTAIVYNHFSMSTHNIIRKCTSCNKKVPEETSACSDHGLQPVNYGYCFRIIIDDDTGIATITCFSPEEHTFTPNCNELVNTVENKDTRSLPNALKALKNATYIFQYRFGQKAKLGRPNFSLDVVFNASPQPLLRLPLSPLQELLEQKIFCRHTTAN</sequence>
<dbReference type="Gene3D" id="2.40.50.140">
    <property type="entry name" value="Nucleic acid-binding proteins"/>
    <property type="match status" value="1"/>
</dbReference>
<dbReference type="AlphaFoldDB" id="A0A6L2JI61"/>
<keyword evidence="1" id="KW-0378">Hydrolase</keyword>
<dbReference type="EMBL" id="BKCJ010000809">
    <property type="protein sequence ID" value="GEU36429.1"/>
    <property type="molecule type" value="Genomic_DNA"/>
</dbReference>
<accession>A0A6L2JI61</accession>
<organism evidence="1">
    <name type="scientific">Tanacetum cinerariifolium</name>
    <name type="common">Dalmatian daisy</name>
    <name type="synonym">Chrysanthemum cinerariifolium</name>
    <dbReference type="NCBI Taxonomy" id="118510"/>
    <lineage>
        <taxon>Eukaryota</taxon>
        <taxon>Viridiplantae</taxon>
        <taxon>Streptophyta</taxon>
        <taxon>Embryophyta</taxon>
        <taxon>Tracheophyta</taxon>
        <taxon>Spermatophyta</taxon>
        <taxon>Magnoliopsida</taxon>
        <taxon>eudicotyledons</taxon>
        <taxon>Gunneridae</taxon>
        <taxon>Pentapetalae</taxon>
        <taxon>asterids</taxon>
        <taxon>campanulids</taxon>
        <taxon>Asterales</taxon>
        <taxon>Asteraceae</taxon>
        <taxon>Asteroideae</taxon>
        <taxon>Anthemideae</taxon>
        <taxon>Anthemidinae</taxon>
        <taxon>Tanacetum</taxon>
    </lineage>
</organism>
<dbReference type="GO" id="GO:0004386">
    <property type="term" value="F:helicase activity"/>
    <property type="evidence" value="ECO:0007669"/>
    <property type="project" value="UniProtKB-KW"/>
</dbReference>
<dbReference type="InterPro" id="IPR012340">
    <property type="entry name" value="NA-bd_OB-fold"/>
</dbReference>
<reference evidence="1" key="1">
    <citation type="journal article" date="2019" name="Sci. Rep.">
        <title>Draft genome of Tanacetum cinerariifolium, the natural source of mosquito coil.</title>
        <authorList>
            <person name="Yamashiro T."/>
            <person name="Shiraishi A."/>
            <person name="Satake H."/>
            <person name="Nakayama K."/>
        </authorList>
    </citation>
    <scope>NUCLEOTIDE SEQUENCE</scope>
</reference>
<protein>
    <submittedName>
        <fullName evidence="1">DNA helicase</fullName>
    </submittedName>
</protein>
<proteinExistence type="predicted"/>
<comment type="caution">
    <text evidence="1">The sequence shown here is derived from an EMBL/GenBank/DDBJ whole genome shotgun (WGS) entry which is preliminary data.</text>
</comment>
<gene>
    <name evidence="1" type="ORF">Tci_008407</name>
</gene>
<dbReference type="SUPFAM" id="SSF50249">
    <property type="entry name" value="Nucleic acid-binding proteins"/>
    <property type="match status" value="1"/>
</dbReference>
<keyword evidence="1" id="KW-0347">Helicase</keyword>
<dbReference type="PANTHER" id="PTHR10492:SF96">
    <property type="entry name" value="ATP-DEPENDENT DNA HELICASE"/>
    <property type="match status" value="1"/>
</dbReference>